<dbReference type="AlphaFoldDB" id="A0A4P7KZ13"/>
<gene>
    <name evidence="1" type="ORF">ArsFIN_42800</name>
    <name evidence="2" type="ORF">QE258_21945</name>
    <name evidence="3" type="ORF">QE258_22755</name>
</gene>
<geneLocation type="plasmid" evidence="2 5">
    <name>paNv_CAN1</name>
</geneLocation>
<organism evidence="1 4">
    <name type="scientific">Arsenophonus nasoniae</name>
    <name type="common">son-killer infecting Nasonia vitripennis</name>
    <dbReference type="NCBI Taxonomy" id="638"/>
    <lineage>
        <taxon>Bacteria</taxon>
        <taxon>Pseudomonadati</taxon>
        <taxon>Pseudomonadota</taxon>
        <taxon>Gammaproteobacteria</taxon>
        <taxon>Enterobacterales</taxon>
        <taxon>Morganellaceae</taxon>
        <taxon>Arsenophonus</taxon>
    </lineage>
</organism>
<keyword evidence="5" id="KW-1185">Reference proteome</keyword>
<evidence type="ECO:0000313" key="5">
    <source>
        <dbReference type="Proteomes" id="UP001177592"/>
    </source>
</evidence>
<dbReference type="GeneID" id="96879142"/>
<evidence type="ECO:0000313" key="1">
    <source>
        <dbReference type="EMBL" id="QBY45669.1"/>
    </source>
</evidence>
<dbReference type="Proteomes" id="UP001177592">
    <property type="component" value="Plasmid paNv_CAN2"/>
</dbReference>
<geneLocation type="plasmid" evidence="4">
    <name>parsfin2</name>
</geneLocation>
<dbReference type="EMBL" id="CP038614">
    <property type="protein sequence ID" value="QBY45669.1"/>
    <property type="molecule type" value="Genomic_DNA"/>
</dbReference>
<keyword evidence="1" id="KW-0614">Plasmid</keyword>
<evidence type="ECO:0000313" key="4">
    <source>
        <dbReference type="Proteomes" id="UP000295134"/>
    </source>
</evidence>
<proteinExistence type="predicted"/>
<evidence type="ECO:0000313" key="3">
    <source>
        <dbReference type="EMBL" id="WGM08259.1"/>
    </source>
</evidence>
<sequence>MRNSTHIARIMKACDISIEQLLSFALTSKHLTTRQREYLRSIGGAA</sequence>
<geneLocation type="plasmid" evidence="3 5">
    <name>paNv_CAN2</name>
</geneLocation>
<protein>
    <recommendedName>
        <fullName evidence="6">Phage transcriptional regulator</fullName>
    </recommendedName>
</protein>
<dbReference type="Proteomes" id="UP001177592">
    <property type="component" value="Plasmid paNv_CAN1"/>
</dbReference>
<dbReference type="Proteomes" id="UP000295134">
    <property type="component" value="Plasmid pArsFIN2"/>
</dbReference>
<geneLocation type="plasmid" evidence="1">
    <name>pArsFIN2</name>
</geneLocation>
<dbReference type="EMBL" id="CP123524">
    <property type="protein sequence ID" value="WGM07928.1"/>
    <property type="molecule type" value="Genomic_DNA"/>
</dbReference>
<dbReference type="RefSeq" id="WP_155847048.1">
    <property type="nucleotide sequence ID" value="NZ_CP038614.1"/>
</dbReference>
<reference evidence="2" key="2">
    <citation type="submission" date="2023-04" db="EMBL/GenBank/DDBJ databases">
        <title>Genome dynamics across the evolutionary transition to endosymbiosis.</title>
        <authorList>
            <person name="Siozios S."/>
            <person name="Nadal-Jimenez P."/>
            <person name="Azagi T."/>
            <person name="Sprong H."/>
            <person name="Frost C.L."/>
            <person name="Parratt S.R."/>
            <person name="Taylor G."/>
            <person name="Brettell L."/>
            <person name="Lew K.C."/>
            <person name="Croft L."/>
            <person name="King K.C."/>
            <person name="Brockhurst M.A."/>
            <person name="Hypsa V."/>
            <person name="Novakova E."/>
            <person name="Darby A.C."/>
            <person name="Hurst G.D.D."/>
        </authorList>
    </citation>
    <scope>NUCLEOTIDE SEQUENCE</scope>
    <source>
        <strain evidence="2">ANv_CAN</strain>
        <plasmid evidence="2">paNv_CAN1</plasmid>
        <plasmid evidence="3">paNv_CAN2</plasmid>
    </source>
</reference>
<evidence type="ECO:0008006" key="6">
    <source>
        <dbReference type="Google" id="ProtNLM"/>
    </source>
</evidence>
<dbReference type="KEGG" id="ans:ArsFIN_42800"/>
<name>A0A4P7KZ13_9GAMM</name>
<dbReference type="EMBL" id="CP123525">
    <property type="protein sequence ID" value="WGM08259.1"/>
    <property type="molecule type" value="Genomic_DNA"/>
</dbReference>
<evidence type="ECO:0000313" key="2">
    <source>
        <dbReference type="EMBL" id="WGM07928.1"/>
    </source>
</evidence>
<accession>A0A4P7KZ13</accession>
<reference evidence="1 4" key="1">
    <citation type="submission" date="2019-03" db="EMBL/GenBank/DDBJ databases">
        <title>Long-read sequencing reveals hyperdense prophage content in a complex bacterial symbiont genome.</title>
        <authorList>
            <person name="Frost C.L."/>
            <person name="Siozios S."/>
            <person name="Nadal-Jimenez P."/>
            <person name="Brockhurst M.A."/>
            <person name="King K.C."/>
            <person name="Darby A.C."/>
            <person name="Hurst G.D.D."/>
        </authorList>
    </citation>
    <scope>NUCLEOTIDE SEQUENCE [LARGE SCALE GENOMIC DNA]</scope>
    <source>
        <strain evidence="1 4">FIN</strain>
        <plasmid evidence="4">parsfin2</plasmid>
        <plasmid evidence="1">pArsFIN2</plasmid>
    </source>
</reference>